<protein>
    <submittedName>
        <fullName evidence="2">DUF1917-domain-containing protein</fullName>
    </submittedName>
</protein>
<dbReference type="InterPro" id="IPR023398">
    <property type="entry name" value="TIF_eIF4e-like"/>
</dbReference>
<dbReference type="Proteomes" id="UP000800036">
    <property type="component" value="Unassembled WGS sequence"/>
</dbReference>
<organism evidence="2 3">
    <name type="scientific">Bimuria novae-zelandiae CBS 107.79</name>
    <dbReference type="NCBI Taxonomy" id="1447943"/>
    <lineage>
        <taxon>Eukaryota</taxon>
        <taxon>Fungi</taxon>
        <taxon>Dikarya</taxon>
        <taxon>Ascomycota</taxon>
        <taxon>Pezizomycotina</taxon>
        <taxon>Dothideomycetes</taxon>
        <taxon>Pleosporomycetidae</taxon>
        <taxon>Pleosporales</taxon>
        <taxon>Massarineae</taxon>
        <taxon>Didymosphaeriaceae</taxon>
        <taxon>Bimuria</taxon>
    </lineage>
</organism>
<gene>
    <name evidence="2" type="ORF">BU23DRAFT_465135</name>
</gene>
<proteinExistence type="inferred from homology"/>
<sequence length="255" mass="29288">MLQNPGEGHPGCWQLGESVEDFIKRLPPVTTSGLLYEWIWVHNPYQKGHCEPQFSKVDEFTIRGQELLMKNLQMRKAIEANDQNKTKDTVTRRLNEESELLQQRITDLAVQTNVLSGKWMLFLSLEELTRVWRLIVDGVINNRLGPVAKVAPEQGKPGERLICIYTKDFRDKDDIRRVLQELVSMGVTGTGKNTIHYKSDPYTCLNIYRQTAAQYGLKASLYSSQELLAEGEQEYDVLYPLTQSNLNRFLNNAPQ</sequence>
<dbReference type="Pfam" id="PF08939">
    <property type="entry name" value="Bles03"/>
    <property type="match status" value="1"/>
</dbReference>
<dbReference type="AlphaFoldDB" id="A0A6A5VBE5"/>
<accession>A0A6A5VBE5</accession>
<comment type="similarity">
    <text evidence="1">Belongs to the UPF0696 family.</text>
</comment>
<dbReference type="SUPFAM" id="SSF55418">
    <property type="entry name" value="eIF4e-like"/>
    <property type="match status" value="1"/>
</dbReference>
<evidence type="ECO:0000256" key="1">
    <source>
        <dbReference type="ARBA" id="ARBA00010568"/>
    </source>
</evidence>
<dbReference type="InterPro" id="IPR015034">
    <property type="entry name" value="Bles03"/>
</dbReference>
<evidence type="ECO:0000313" key="3">
    <source>
        <dbReference type="Proteomes" id="UP000800036"/>
    </source>
</evidence>
<dbReference type="PANTHER" id="PTHR31977:SF1">
    <property type="entry name" value="UPF0696 PROTEIN C11ORF68"/>
    <property type="match status" value="1"/>
</dbReference>
<dbReference type="PANTHER" id="PTHR31977">
    <property type="entry name" value="UPF0696 PROTEIN C11ORF68"/>
    <property type="match status" value="1"/>
</dbReference>
<name>A0A6A5VBE5_9PLEO</name>
<dbReference type="Gene3D" id="3.30.760.10">
    <property type="entry name" value="RNA Cap, Translation Initiation Factor Eif4e"/>
    <property type="match status" value="1"/>
</dbReference>
<dbReference type="EMBL" id="ML976681">
    <property type="protein sequence ID" value="KAF1973312.1"/>
    <property type="molecule type" value="Genomic_DNA"/>
</dbReference>
<keyword evidence="3" id="KW-1185">Reference proteome</keyword>
<reference evidence="2" key="1">
    <citation type="journal article" date="2020" name="Stud. Mycol.">
        <title>101 Dothideomycetes genomes: a test case for predicting lifestyles and emergence of pathogens.</title>
        <authorList>
            <person name="Haridas S."/>
            <person name="Albert R."/>
            <person name="Binder M."/>
            <person name="Bloem J."/>
            <person name="Labutti K."/>
            <person name="Salamov A."/>
            <person name="Andreopoulos B."/>
            <person name="Baker S."/>
            <person name="Barry K."/>
            <person name="Bills G."/>
            <person name="Bluhm B."/>
            <person name="Cannon C."/>
            <person name="Castanera R."/>
            <person name="Culley D."/>
            <person name="Daum C."/>
            <person name="Ezra D."/>
            <person name="Gonzalez J."/>
            <person name="Henrissat B."/>
            <person name="Kuo A."/>
            <person name="Liang C."/>
            <person name="Lipzen A."/>
            <person name="Lutzoni F."/>
            <person name="Magnuson J."/>
            <person name="Mondo S."/>
            <person name="Nolan M."/>
            <person name="Ohm R."/>
            <person name="Pangilinan J."/>
            <person name="Park H.-J."/>
            <person name="Ramirez L."/>
            <person name="Alfaro M."/>
            <person name="Sun H."/>
            <person name="Tritt A."/>
            <person name="Yoshinaga Y."/>
            <person name="Zwiers L.-H."/>
            <person name="Turgeon B."/>
            <person name="Goodwin S."/>
            <person name="Spatafora J."/>
            <person name="Crous P."/>
            <person name="Grigoriev I."/>
        </authorList>
    </citation>
    <scope>NUCLEOTIDE SEQUENCE</scope>
    <source>
        <strain evidence="2">CBS 107.79</strain>
    </source>
</reference>
<evidence type="ECO:0000313" key="2">
    <source>
        <dbReference type="EMBL" id="KAF1973312.1"/>
    </source>
</evidence>
<dbReference type="OrthoDB" id="10067381at2759"/>